<sequence length="83" mass="9090">MPDEKSQYTPLPSYESASAQHGALPNRPASQSISTGKGPLPRGPFPLDIPLLQELKGKRIILASASPRRKQILASDLYCYIKE</sequence>
<feature type="compositionally biased region" description="Polar residues" evidence="1">
    <location>
        <begin position="7"/>
        <end position="19"/>
    </location>
</feature>
<evidence type="ECO:0000313" key="3">
    <source>
        <dbReference type="Proteomes" id="UP000297280"/>
    </source>
</evidence>
<proteinExistence type="predicted"/>
<dbReference type="EMBL" id="PQXO01000006">
    <property type="protein sequence ID" value="TGO92311.1"/>
    <property type="molecule type" value="Genomic_DNA"/>
</dbReference>
<comment type="caution">
    <text evidence="2">The sequence shown here is derived from an EMBL/GenBank/DDBJ whole genome shotgun (WGS) entry which is preliminary data.</text>
</comment>
<protein>
    <recommendedName>
        <fullName evidence="4">Septum formation protein Maf</fullName>
    </recommendedName>
</protein>
<dbReference type="STRING" id="87229.A0A4Z1L5Z9"/>
<reference evidence="2 3" key="1">
    <citation type="submission" date="2017-12" db="EMBL/GenBank/DDBJ databases">
        <title>Comparative genomics of Botrytis spp.</title>
        <authorList>
            <person name="Valero-Jimenez C.A."/>
            <person name="Tapia P."/>
            <person name="Veloso J."/>
            <person name="Silva-Moreno E."/>
            <person name="Staats M."/>
            <person name="Valdes J.H."/>
            <person name="Van Kan J.A.L."/>
        </authorList>
    </citation>
    <scope>NUCLEOTIDE SEQUENCE [LARGE SCALE GENOMIC DNA]</scope>
    <source>
        <strain evidence="2 3">MUCL3349</strain>
    </source>
</reference>
<accession>A0A4Z1L5Z9</accession>
<keyword evidence="3" id="KW-1185">Reference proteome</keyword>
<gene>
    <name evidence="2" type="ORF">BPOR_0006g00510</name>
</gene>
<name>A0A4Z1L5Z9_9HELO</name>
<dbReference type="AlphaFoldDB" id="A0A4Z1L5Z9"/>
<evidence type="ECO:0008006" key="4">
    <source>
        <dbReference type="Google" id="ProtNLM"/>
    </source>
</evidence>
<organism evidence="2 3">
    <name type="scientific">Botrytis porri</name>
    <dbReference type="NCBI Taxonomy" id="87229"/>
    <lineage>
        <taxon>Eukaryota</taxon>
        <taxon>Fungi</taxon>
        <taxon>Dikarya</taxon>
        <taxon>Ascomycota</taxon>
        <taxon>Pezizomycotina</taxon>
        <taxon>Leotiomycetes</taxon>
        <taxon>Helotiales</taxon>
        <taxon>Sclerotiniaceae</taxon>
        <taxon>Botrytis</taxon>
    </lineage>
</organism>
<evidence type="ECO:0000256" key="1">
    <source>
        <dbReference type="SAM" id="MobiDB-lite"/>
    </source>
</evidence>
<feature type="region of interest" description="Disordered" evidence="1">
    <location>
        <begin position="1"/>
        <end position="45"/>
    </location>
</feature>
<dbReference type="Proteomes" id="UP000297280">
    <property type="component" value="Unassembled WGS sequence"/>
</dbReference>
<evidence type="ECO:0000313" key="2">
    <source>
        <dbReference type="EMBL" id="TGO92311.1"/>
    </source>
</evidence>